<keyword evidence="4" id="KW-1185">Reference proteome</keyword>
<dbReference type="Proteomes" id="UP001465976">
    <property type="component" value="Unassembled WGS sequence"/>
</dbReference>
<feature type="region of interest" description="Disordered" evidence="2">
    <location>
        <begin position="72"/>
        <end position="110"/>
    </location>
</feature>
<evidence type="ECO:0000313" key="3">
    <source>
        <dbReference type="EMBL" id="KAL0577024.1"/>
    </source>
</evidence>
<feature type="region of interest" description="Disordered" evidence="2">
    <location>
        <begin position="769"/>
        <end position="803"/>
    </location>
</feature>
<sequence length="803" mass="89615">MLGPREMEGARSTKQLISRYETLNYPPFVSKPTSSPSFFKRLSSLSTKKERSAVRQSFRNLVGLLKKSKDEFKVGGTHQKSAPSQDSTSPGETPISIPLPMDHADSQSSTGSAHSGPLFYLSRTQFYSWTNCSAELEETRIVLSWATSTGIPDRHSISLKQCVDVRSLDHSELDPEVVALLPTREDGEHYKVFEVLYQDDSKETFAAAFTRERARWVSSIWDSVLSAQEAKSAFRHSIVAPQSQNITQSRLDIAKPLPELNERALPILPADSGPLGVQSPASDGLPFHNASPDLAVHTENTSLSIHFNTAHATSPSITNISTRSVVKQRLAQMERQNSSHSSRSVFLTSNHRNVSSAEPDRIQCLGSGKSAMVDSILDAYQDETEQRTALHSASSFDFSPQFKTLQERLARLADREQLDEKFLSLQLNVQNIPSSLAGVMNSRNEHVTAALERISRLASSVNNQSSNNHAVLQSIEQKLQEMKTCHTEEQPLSDRFPAPNDEDCTRVLQTLETVQASLVSELANVLRKLDDISELNGALSKKMERPIPVTPPVVPAEIAEILKLMKEEETHRTAQAQQQVDSVRYLNELNVWLEAFVNNGTSHIQGMSSSLKQLCDTLGFSSAHGIDQNRNLLSDLHKLVQETHAREQHAATLQETVNSIAIHLNSSVGHILSPHAMADLMNQHRREHEGLLKALTQELSQEIRGERLRFVEAMKEATAINISMHVEEFKKELKREVQGMTQEVTRLYQEKQNMENQIAELFAFHAKQKTGHPKASIHRNIPPDYGGAPRFQAQPSSGRVHYQ</sequence>
<feature type="coiled-coil region" evidence="1">
    <location>
        <begin position="730"/>
        <end position="757"/>
    </location>
</feature>
<keyword evidence="1" id="KW-0175">Coiled coil</keyword>
<evidence type="ECO:0000256" key="2">
    <source>
        <dbReference type="SAM" id="MobiDB-lite"/>
    </source>
</evidence>
<dbReference type="EMBL" id="JBAHYK010000183">
    <property type="protein sequence ID" value="KAL0577024.1"/>
    <property type="molecule type" value="Genomic_DNA"/>
</dbReference>
<evidence type="ECO:0000313" key="4">
    <source>
        <dbReference type="Proteomes" id="UP001465976"/>
    </source>
</evidence>
<feature type="compositionally biased region" description="Polar residues" evidence="2">
    <location>
        <begin position="78"/>
        <end position="91"/>
    </location>
</feature>
<evidence type="ECO:0000256" key="1">
    <source>
        <dbReference type="SAM" id="Coils"/>
    </source>
</evidence>
<organism evidence="3 4">
    <name type="scientific">Marasmius crinis-equi</name>
    <dbReference type="NCBI Taxonomy" id="585013"/>
    <lineage>
        <taxon>Eukaryota</taxon>
        <taxon>Fungi</taxon>
        <taxon>Dikarya</taxon>
        <taxon>Basidiomycota</taxon>
        <taxon>Agaricomycotina</taxon>
        <taxon>Agaricomycetes</taxon>
        <taxon>Agaricomycetidae</taxon>
        <taxon>Agaricales</taxon>
        <taxon>Marasmiineae</taxon>
        <taxon>Marasmiaceae</taxon>
        <taxon>Marasmius</taxon>
    </lineage>
</organism>
<name>A0ABR3FNL8_9AGAR</name>
<proteinExistence type="predicted"/>
<evidence type="ECO:0008006" key="5">
    <source>
        <dbReference type="Google" id="ProtNLM"/>
    </source>
</evidence>
<gene>
    <name evidence="3" type="ORF">V5O48_004958</name>
</gene>
<dbReference type="SUPFAM" id="SSF50729">
    <property type="entry name" value="PH domain-like"/>
    <property type="match status" value="1"/>
</dbReference>
<accession>A0ABR3FNL8</accession>
<reference evidence="3 4" key="1">
    <citation type="submission" date="2024-02" db="EMBL/GenBank/DDBJ databases">
        <title>A draft genome for the cacao thread blight pathogen Marasmius crinis-equi.</title>
        <authorList>
            <person name="Cohen S.P."/>
            <person name="Baruah I.K."/>
            <person name="Amoako-Attah I."/>
            <person name="Bukari Y."/>
            <person name="Meinhardt L.W."/>
            <person name="Bailey B.A."/>
        </authorList>
    </citation>
    <scope>NUCLEOTIDE SEQUENCE [LARGE SCALE GENOMIC DNA]</scope>
    <source>
        <strain evidence="3 4">GH-76</strain>
    </source>
</reference>
<comment type="caution">
    <text evidence="3">The sequence shown here is derived from an EMBL/GenBank/DDBJ whole genome shotgun (WGS) entry which is preliminary data.</text>
</comment>
<protein>
    <recommendedName>
        <fullName evidence="5">PH domain-containing protein</fullName>
    </recommendedName>
</protein>